<dbReference type="Proteomes" id="UP001595818">
    <property type="component" value="Unassembled WGS sequence"/>
</dbReference>
<comment type="similarity">
    <text evidence="1 4">Belongs to the Glu/Leu/Phe/Val dehydrogenases family.</text>
</comment>
<sequence length="366" mass="40034">MAGIKTEEKIQEGSIYGQIVSMGHEQLVFCYDEPTGLKAIIAIHNTVLGPSLGGTRMWNYASEEEAITDVLRLSRGMTFKAAISGLNIGGGKAVLIGDPKLKTEAYLRRLGRFIDSLGGRYITAEDVNMKTRDMEYIAMETSYVTGLPEIKGGGGDPSPVTAYGTYMGIKAAARKAYGSDTLSGKKILVQGIGQVGKHLVEYLKKEDAVIAISDIDQKKLSEVVSWSKAEIVAANQVYDYPMDIYSPCALGAVLHDESIPRLKCDVIAGAANNQLKDEERHGQMLLDYGILYAPDFLINAGGLINVYAEYQGGYKKELAYQQAENIYATCLEVLHTAYRENETPQQTALKMALERISSITKVKLSY</sequence>
<dbReference type="PANTHER" id="PTHR42722">
    <property type="entry name" value="LEUCINE DEHYDROGENASE"/>
    <property type="match status" value="1"/>
</dbReference>
<evidence type="ECO:0000313" key="7">
    <source>
        <dbReference type="Proteomes" id="UP001595818"/>
    </source>
</evidence>
<organism evidence="6 7">
    <name type="scientific">Negadavirga shengliensis</name>
    <dbReference type="NCBI Taxonomy" id="1389218"/>
    <lineage>
        <taxon>Bacteria</taxon>
        <taxon>Pseudomonadati</taxon>
        <taxon>Bacteroidota</taxon>
        <taxon>Cytophagia</taxon>
        <taxon>Cytophagales</taxon>
        <taxon>Cyclobacteriaceae</taxon>
        <taxon>Negadavirga</taxon>
    </lineage>
</organism>
<dbReference type="Gene3D" id="3.40.50.720">
    <property type="entry name" value="NAD(P)-binding Rossmann-like Domain"/>
    <property type="match status" value="1"/>
</dbReference>
<evidence type="ECO:0000313" key="6">
    <source>
        <dbReference type="EMBL" id="MFC4872177.1"/>
    </source>
</evidence>
<accession>A0ABV9T131</accession>
<dbReference type="PRINTS" id="PR00082">
    <property type="entry name" value="GLFDHDRGNASE"/>
</dbReference>
<keyword evidence="3" id="KW-0520">NAD</keyword>
<dbReference type="CDD" id="cd01075">
    <property type="entry name" value="NAD_bind_Leu_Phe_Val_DH"/>
    <property type="match status" value="1"/>
</dbReference>
<dbReference type="PROSITE" id="PS00074">
    <property type="entry name" value="GLFV_DEHYDROGENASE"/>
    <property type="match status" value="1"/>
</dbReference>
<evidence type="ECO:0000256" key="4">
    <source>
        <dbReference type="RuleBase" id="RU004417"/>
    </source>
</evidence>
<comment type="caution">
    <text evidence="6">The sequence shown here is derived from an EMBL/GenBank/DDBJ whole genome shotgun (WGS) entry which is preliminary data.</text>
</comment>
<dbReference type="InterPro" id="IPR046346">
    <property type="entry name" value="Aminoacid_DH-like_N_sf"/>
</dbReference>
<dbReference type="PIRSF" id="PIRSF000188">
    <property type="entry name" value="Phe_leu_dh"/>
    <property type="match status" value="1"/>
</dbReference>
<dbReference type="GO" id="GO:0016491">
    <property type="term" value="F:oxidoreductase activity"/>
    <property type="evidence" value="ECO:0007669"/>
    <property type="project" value="UniProtKB-KW"/>
</dbReference>
<dbReference type="SMART" id="SM00839">
    <property type="entry name" value="ELFV_dehydrog"/>
    <property type="match status" value="1"/>
</dbReference>
<dbReference type="InterPro" id="IPR006095">
    <property type="entry name" value="Glu/Leu/Phe/Val/Trp_DH"/>
</dbReference>
<evidence type="ECO:0000256" key="2">
    <source>
        <dbReference type="ARBA" id="ARBA00023002"/>
    </source>
</evidence>
<dbReference type="InterPro" id="IPR006096">
    <property type="entry name" value="Glu/Leu/Phe/Val/Trp_DH_C"/>
</dbReference>
<evidence type="ECO:0000256" key="3">
    <source>
        <dbReference type="ARBA" id="ARBA00023027"/>
    </source>
</evidence>
<reference evidence="7" key="1">
    <citation type="journal article" date="2019" name="Int. J. Syst. Evol. Microbiol.">
        <title>The Global Catalogue of Microorganisms (GCM) 10K type strain sequencing project: providing services to taxonomists for standard genome sequencing and annotation.</title>
        <authorList>
            <consortium name="The Broad Institute Genomics Platform"/>
            <consortium name="The Broad Institute Genome Sequencing Center for Infectious Disease"/>
            <person name="Wu L."/>
            <person name="Ma J."/>
        </authorList>
    </citation>
    <scope>NUCLEOTIDE SEQUENCE [LARGE SCALE GENOMIC DNA]</scope>
    <source>
        <strain evidence="7">CGMCC 4.7466</strain>
    </source>
</reference>
<dbReference type="Gene3D" id="3.40.50.10860">
    <property type="entry name" value="Leucine Dehydrogenase, chain A, domain 1"/>
    <property type="match status" value="1"/>
</dbReference>
<feature type="domain" description="Glutamate/phenylalanine/leucine/valine/L-tryptophan dehydrogenase C-terminal" evidence="5">
    <location>
        <begin position="155"/>
        <end position="364"/>
    </location>
</feature>
<dbReference type="SUPFAM" id="SSF51735">
    <property type="entry name" value="NAD(P)-binding Rossmann-fold domains"/>
    <property type="match status" value="1"/>
</dbReference>
<gene>
    <name evidence="6" type="ORF">ACFPFU_10790</name>
</gene>
<protein>
    <submittedName>
        <fullName evidence="6">Glu/Leu/Phe/Val dehydrogenase</fullName>
        <ecNumber evidence="6">1.4.1.-</ecNumber>
    </submittedName>
</protein>
<dbReference type="SUPFAM" id="SSF53223">
    <property type="entry name" value="Aminoacid dehydrogenase-like, N-terminal domain"/>
    <property type="match status" value="1"/>
</dbReference>
<dbReference type="Pfam" id="PF02812">
    <property type="entry name" value="ELFV_dehydrog_N"/>
    <property type="match status" value="1"/>
</dbReference>
<evidence type="ECO:0000259" key="5">
    <source>
        <dbReference type="SMART" id="SM00839"/>
    </source>
</evidence>
<dbReference type="InterPro" id="IPR033524">
    <property type="entry name" value="Glu/Leu/Phe/Val_DH_AS"/>
</dbReference>
<dbReference type="InterPro" id="IPR036291">
    <property type="entry name" value="NAD(P)-bd_dom_sf"/>
</dbReference>
<dbReference type="Pfam" id="PF00208">
    <property type="entry name" value="ELFV_dehydrog"/>
    <property type="match status" value="2"/>
</dbReference>
<name>A0ABV9T131_9BACT</name>
<dbReference type="RefSeq" id="WP_377064347.1">
    <property type="nucleotide sequence ID" value="NZ_JBHSJJ010000005.1"/>
</dbReference>
<keyword evidence="7" id="KW-1185">Reference proteome</keyword>
<dbReference type="EC" id="1.4.1.-" evidence="6"/>
<evidence type="ECO:0000256" key="1">
    <source>
        <dbReference type="ARBA" id="ARBA00006382"/>
    </source>
</evidence>
<proteinExistence type="inferred from homology"/>
<dbReference type="EMBL" id="JBHSJJ010000005">
    <property type="protein sequence ID" value="MFC4872177.1"/>
    <property type="molecule type" value="Genomic_DNA"/>
</dbReference>
<dbReference type="InterPro" id="IPR006097">
    <property type="entry name" value="Glu/Leu/Phe/Val/Trp_DH_dimer"/>
</dbReference>
<dbReference type="InterPro" id="IPR016211">
    <property type="entry name" value="Glu/Phe/Leu/Val/Trp_DH_bac/arc"/>
</dbReference>
<dbReference type="PANTHER" id="PTHR42722:SF1">
    <property type="entry name" value="VALINE DEHYDROGENASE"/>
    <property type="match status" value="1"/>
</dbReference>
<keyword evidence="2 4" id="KW-0560">Oxidoreductase</keyword>